<proteinExistence type="predicted"/>
<dbReference type="Gene3D" id="3.40.30.10">
    <property type="entry name" value="Glutaredoxin"/>
    <property type="match status" value="1"/>
</dbReference>
<dbReference type="Proteomes" id="UP000694388">
    <property type="component" value="Unplaced"/>
</dbReference>
<sequence length="154" mass="17853">MAELFQGHILKSITGLPVEADDLRNKVVALYFSGAWYSGAIEFTLTLRDFYAALTEEHPPEPFQVVFVSLDRSSEEMWEYVWELHGDWLVVPWDDPIRKQLKERYNISAIPKLLIVKESGEVITDKGRTQVQERGLAAFKSWLEATEIFQNFCR</sequence>
<dbReference type="Ensembl" id="ENSEBUT00000017839.1">
    <property type="protein sequence ID" value="ENSEBUP00000017263.1"/>
    <property type="gene ID" value="ENSEBUG00000010782.1"/>
</dbReference>
<reference evidence="2" key="2">
    <citation type="submission" date="2025-09" db="UniProtKB">
        <authorList>
            <consortium name="Ensembl"/>
        </authorList>
    </citation>
    <scope>IDENTIFICATION</scope>
</reference>
<dbReference type="GO" id="GO:0007608">
    <property type="term" value="P:sensory perception of smell"/>
    <property type="evidence" value="ECO:0007669"/>
    <property type="project" value="TreeGrafter"/>
</dbReference>
<accession>A0A8C4QLL6</accession>
<dbReference type="SUPFAM" id="SSF52833">
    <property type="entry name" value="Thioredoxin-like"/>
    <property type="match status" value="1"/>
</dbReference>
<evidence type="ECO:0000313" key="2">
    <source>
        <dbReference type="Ensembl" id="ENSEBUP00000017263.1"/>
    </source>
</evidence>
<evidence type="ECO:0000313" key="3">
    <source>
        <dbReference type="Proteomes" id="UP000694388"/>
    </source>
</evidence>
<feature type="domain" description="Thioredoxin-like fold" evidence="1">
    <location>
        <begin position="25"/>
        <end position="122"/>
    </location>
</feature>
<dbReference type="GO" id="GO:0007601">
    <property type="term" value="P:visual perception"/>
    <property type="evidence" value="ECO:0007669"/>
    <property type="project" value="TreeGrafter"/>
</dbReference>
<dbReference type="PANTHER" id="PTHR46762:SF1">
    <property type="entry name" value="NUCLEOREDOXIN-LIKE PROTEIN 2"/>
    <property type="match status" value="1"/>
</dbReference>
<reference evidence="2" key="1">
    <citation type="submission" date="2025-08" db="UniProtKB">
        <authorList>
            <consortium name="Ensembl"/>
        </authorList>
    </citation>
    <scope>IDENTIFICATION</scope>
</reference>
<evidence type="ECO:0000259" key="1">
    <source>
        <dbReference type="Pfam" id="PF13905"/>
    </source>
</evidence>
<dbReference type="OMA" id="AGWCSPC"/>
<protein>
    <submittedName>
        <fullName evidence="2">Nucleoredoxin like 2</fullName>
    </submittedName>
</protein>
<dbReference type="AlphaFoldDB" id="A0A8C4QLL6"/>
<organism evidence="2 3">
    <name type="scientific">Eptatretus burgeri</name>
    <name type="common">Inshore hagfish</name>
    <dbReference type="NCBI Taxonomy" id="7764"/>
    <lineage>
        <taxon>Eukaryota</taxon>
        <taxon>Metazoa</taxon>
        <taxon>Chordata</taxon>
        <taxon>Craniata</taxon>
        <taxon>Vertebrata</taxon>
        <taxon>Cyclostomata</taxon>
        <taxon>Myxini</taxon>
        <taxon>Myxiniformes</taxon>
        <taxon>Myxinidae</taxon>
        <taxon>Eptatretinae</taxon>
        <taxon>Eptatretus</taxon>
    </lineage>
</organism>
<name>A0A8C4QLL6_EPTBU</name>
<dbReference type="GeneTree" id="ENSGT00940000161260"/>
<dbReference type="InterPro" id="IPR012336">
    <property type="entry name" value="Thioredoxin-like_fold"/>
</dbReference>
<dbReference type="GO" id="GO:0045494">
    <property type="term" value="P:photoreceptor cell maintenance"/>
    <property type="evidence" value="ECO:0007669"/>
    <property type="project" value="InterPro"/>
</dbReference>
<dbReference type="InterPro" id="IPR036249">
    <property type="entry name" value="Thioredoxin-like_sf"/>
</dbReference>
<dbReference type="PANTHER" id="PTHR46762">
    <property type="entry name" value="NUCLEOREDOXIN-LIKE PROTEIN 2"/>
    <property type="match status" value="1"/>
</dbReference>
<keyword evidence="3" id="KW-1185">Reference proteome</keyword>
<dbReference type="Pfam" id="PF13905">
    <property type="entry name" value="Thioredoxin_8"/>
    <property type="match status" value="1"/>
</dbReference>
<dbReference type="InterPro" id="IPR029519">
    <property type="entry name" value="RdCVF2"/>
</dbReference>